<evidence type="ECO:0000256" key="2">
    <source>
        <dbReference type="SAM" id="Phobius"/>
    </source>
</evidence>
<proteinExistence type="predicted"/>
<keyword evidence="2" id="KW-0812">Transmembrane</keyword>
<gene>
    <name evidence="3" type="ORF">M2280_005358</name>
</gene>
<feature type="region of interest" description="Disordered" evidence="1">
    <location>
        <begin position="1"/>
        <end position="44"/>
    </location>
</feature>
<evidence type="ECO:0000313" key="3">
    <source>
        <dbReference type="EMBL" id="MDH6284106.1"/>
    </source>
</evidence>
<keyword evidence="2" id="KW-0472">Membrane</keyword>
<comment type="caution">
    <text evidence="3">The sequence shown here is derived from an EMBL/GenBank/DDBJ whole genome shotgun (WGS) entry which is preliminary data.</text>
</comment>
<feature type="transmembrane region" description="Helical" evidence="2">
    <location>
        <begin position="93"/>
        <end position="112"/>
    </location>
</feature>
<evidence type="ECO:0000256" key="1">
    <source>
        <dbReference type="SAM" id="MobiDB-lite"/>
    </source>
</evidence>
<keyword evidence="2" id="KW-1133">Transmembrane helix</keyword>
<accession>A0ABT6MJX3</accession>
<dbReference type="Proteomes" id="UP001160334">
    <property type="component" value="Unassembled WGS sequence"/>
</dbReference>
<feature type="compositionally biased region" description="Low complexity" evidence="1">
    <location>
        <begin position="17"/>
        <end position="29"/>
    </location>
</feature>
<keyword evidence="4" id="KW-1185">Reference proteome</keyword>
<protein>
    <submittedName>
        <fullName evidence="3">Uncharacterized protein</fullName>
    </submittedName>
</protein>
<dbReference type="EMBL" id="JARXVC010000018">
    <property type="protein sequence ID" value="MDH6284106.1"/>
    <property type="molecule type" value="Genomic_DNA"/>
</dbReference>
<sequence length="160" mass="16397">MTQPDDPFDFTGYGRQSAGTGAGSSTVGGFDPRPNSGAASGGSVRWGFDDNTGSSFADSEPVAGPPVLWLAAVGAAAAVGLIVAAVFGAAPVMAFVGWILCGPIAIGLLAAFTVADTRRRAKPVYSQPEWVRYAYRGGFLVSLTGVALAAWRIADWAGRL</sequence>
<organism evidence="3 4">
    <name type="scientific">Prescottella agglutinans</name>
    <dbReference type="NCBI Taxonomy" id="1644129"/>
    <lineage>
        <taxon>Bacteria</taxon>
        <taxon>Bacillati</taxon>
        <taxon>Actinomycetota</taxon>
        <taxon>Actinomycetes</taxon>
        <taxon>Mycobacteriales</taxon>
        <taxon>Nocardiaceae</taxon>
        <taxon>Prescottella</taxon>
    </lineage>
</organism>
<feature type="transmembrane region" description="Helical" evidence="2">
    <location>
        <begin position="67"/>
        <end position="87"/>
    </location>
</feature>
<name>A0ABT6MJX3_9NOCA</name>
<evidence type="ECO:0000313" key="4">
    <source>
        <dbReference type="Proteomes" id="UP001160334"/>
    </source>
</evidence>
<reference evidence="3 4" key="1">
    <citation type="submission" date="2023-04" db="EMBL/GenBank/DDBJ databases">
        <title>Forest soil microbial communities from Buena Vista Peninsula, Colon Province, Panama.</title>
        <authorList>
            <person name="Bouskill N."/>
        </authorList>
    </citation>
    <scope>NUCLEOTIDE SEQUENCE [LARGE SCALE GENOMIC DNA]</scope>
    <source>
        <strain evidence="3 4">CFH S0262</strain>
    </source>
</reference>
<feature type="transmembrane region" description="Helical" evidence="2">
    <location>
        <begin position="133"/>
        <end position="154"/>
    </location>
</feature>